<feature type="region of interest" description="Disordered" evidence="1">
    <location>
        <begin position="55"/>
        <end position="83"/>
    </location>
</feature>
<reference evidence="2" key="1">
    <citation type="submission" date="2022-03" db="EMBL/GenBank/DDBJ databases">
        <authorList>
            <person name="Tunstrom K."/>
        </authorList>
    </citation>
    <scope>NUCLEOTIDE SEQUENCE</scope>
</reference>
<gene>
    <name evidence="2" type="ORF">EEDITHA_LOCUS14746</name>
</gene>
<evidence type="ECO:0000256" key="1">
    <source>
        <dbReference type="SAM" id="MobiDB-lite"/>
    </source>
</evidence>
<dbReference type="Proteomes" id="UP001153954">
    <property type="component" value="Unassembled WGS sequence"/>
</dbReference>
<accession>A0AAU9UKV2</accession>
<evidence type="ECO:0000313" key="3">
    <source>
        <dbReference type="Proteomes" id="UP001153954"/>
    </source>
</evidence>
<dbReference type="AlphaFoldDB" id="A0AAU9UKV2"/>
<sequence length="101" mass="11746">MRYRTLNKVRLLNKPRLIAVLARKHNTRARSSKIGTKENPFAAVNFARKLATDDLNRHGSNKNWRATVRAARHRPAGERERRPPVSLLCFDTQLFTQVRKN</sequence>
<comment type="caution">
    <text evidence="2">The sequence shown here is derived from an EMBL/GenBank/DDBJ whole genome shotgun (WGS) entry which is preliminary data.</text>
</comment>
<proteinExistence type="predicted"/>
<dbReference type="EMBL" id="CAKOGL010000022">
    <property type="protein sequence ID" value="CAH2099818.1"/>
    <property type="molecule type" value="Genomic_DNA"/>
</dbReference>
<protein>
    <recommendedName>
        <fullName evidence="4">Ribosomal protein L28</fullName>
    </recommendedName>
</protein>
<evidence type="ECO:0008006" key="4">
    <source>
        <dbReference type="Google" id="ProtNLM"/>
    </source>
</evidence>
<keyword evidence="3" id="KW-1185">Reference proteome</keyword>
<evidence type="ECO:0000313" key="2">
    <source>
        <dbReference type="EMBL" id="CAH2099818.1"/>
    </source>
</evidence>
<name>A0AAU9UKV2_EUPED</name>
<organism evidence="2 3">
    <name type="scientific">Euphydryas editha</name>
    <name type="common">Edith's checkerspot</name>
    <dbReference type="NCBI Taxonomy" id="104508"/>
    <lineage>
        <taxon>Eukaryota</taxon>
        <taxon>Metazoa</taxon>
        <taxon>Ecdysozoa</taxon>
        <taxon>Arthropoda</taxon>
        <taxon>Hexapoda</taxon>
        <taxon>Insecta</taxon>
        <taxon>Pterygota</taxon>
        <taxon>Neoptera</taxon>
        <taxon>Endopterygota</taxon>
        <taxon>Lepidoptera</taxon>
        <taxon>Glossata</taxon>
        <taxon>Ditrysia</taxon>
        <taxon>Papilionoidea</taxon>
        <taxon>Nymphalidae</taxon>
        <taxon>Nymphalinae</taxon>
        <taxon>Euphydryas</taxon>
    </lineage>
</organism>